<comment type="caution">
    <text evidence="1">The sequence shown here is derived from an EMBL/GenBank/DDBJ whole genome shotgun (WGS) entry which is preliminary data.</text>
</comment>
<name>A0A6G0WV17_9STRA</name>
<dbReference type="Proteomes" id="UP000481153">
    <property type="component" value="Unassembled WGS sequence"/>
</dbReference>
<accession>A0A6G0WV17</accession>
<dbReference type="AlphaFoldDB" id="A0A6G0WV17"/>
<sequence length="323" mass="37114">MASAAALSLPQDLLVKIVFLIPDWPSVTALLQALRPAYVLGPLESLWQLYFQLKWRVEHLWPRLDLTKLDAASCTHVEGIVKYYAQVTVNSKMDVAWFRQFGHPTTSIRWDGPIDALNEWKSFRITSLTNRLDYDQLVQAFQVLPYLEVFNRSNSNPRIAAIIFQFAASSSSLCHLEISNEFDLLRKNYCTITTNMAQDIIAWGRSCPVRVFQMRHFAWESPNLRDEVLRAVLNNPTLHVFNFCEEDDETLLTFEAVYDRSNRRLTLSYSGGYGSSNVEDDYLAGYLGLVRHLIATEIRELSLMLLDSVTFSKMWTAMTPLLQ</sequence>
<dbReference type="EMBL" id="VJMJ01000143">
    <property type="protein sequence ID" value="KAF0731392.1"/>
    <property type="molecule type" value="Genomic_DNA"/>
</dbReference>
<reference evidence="1 2" key="1">
    <citation type="submission" date="2019-07" db="EMBL/GenBank/DDBJ databases">
        <title>Genomics analysis of Aphanomyces spp. identifies a new class of oomycete effector associated with host adaptation.</title>
        <authorList>
            <person name="Gaulin E."/>
        </authorList>
    </citation>
    <scope>NUCLEOTIDE SEQUENCE [LARGE SCALE GENOMIC DNA]</scope>
    <source>
        <strain evidence="1 2">ATCC 201684</strain>
    </source>
</reference>
<dbReference type="VEuPathDB" id="FungiDB:AeMF1_021384"/>
<organism evidence="1 2">
    <name type="scientific">Aphanomyces euteiches</name>
    <dbReference type="NCBI Taxonomy" id="100861"/>
    <lineage>
        <taxon>Eukaryota</taxon>
        <taxon>Sar</taxon>
        <taxon>Stramenopiles</taxon>
        <taxon>Oomycota</taxon>
        <taxon>Saprolegniomycetes</taxon>
        <taxon>Saprolegniales</taxon>
        <taxon>Verrucalvaceae</taxon>
        <taxon>Aphanomyces</taxon>
    </lineage>
</organism>
<keyword evidence="2" id="KW-1185">Reference proteome</keyword>
<evidence type="ECO:0008006" key="3">
    <source>
        <dbReference type="Google" id="ProtNLM"/>
    </source>
</evidence>
<evidence type="ECO:0000313" key="2">
    <source>
        <dbReference type="Proteomes" id="UP000481153"/>
    </source>
</evidence>
<evidence type="ECO:0000313" key="1">
    <source>
        <dbReference type="EMBL" id="KAF0731392.1"/>
    </source>
</evidence>
<protein>
    <recommendedName>
        <fullName evidence="3">F-box domain-containing protein</fullName>
    </recommendedName>
</protein>
<gene>
    <name evidence="1" type="ORF">Ae201684_011295</name>
</gene>
<proteinExistence type="predicted"/>